<evidence type="ECO:0000256" key="3">
    <source>
        <dbReference type="ARBA" id="ARBA00022448"/>
    </source>
</evidence>
<gene>
    <name evidence="8" type="ORF">IQ10_03312</name>
</gene>
<feature type="transmembrane region" description="Helical" evidence="7">
    <location>
        <begin position="122"/>
        <end position="143"/>
    </location>
</feature>
<proteinExistence type="inferred from homology"/>
<keyword evidence="4 7" id="KW-0812">Transmembrane</keyword>
<dbReference type="AlphaFoldDB" id="A0A562QB70"/>
<feature type="transmembrane region" description="Helical" evidence="7">
    <location>
        <begin position="491"/>
        <end position="508"/>
    </location>
</feature>
<dbReference type="PANTHER" id="PTHR43337:SF11">
    <property type="entry name" value="GUANINE_HYPOXANTHINE PERMEASE PBUG"/>
    <property type="match status" value="1"/>
</dbReference>
<evidence type="ECO:0000313" key="8">
    <source>
        <dbReference type="EMBL" id="TWI54001.1"/>
    </source>
</evidence>
<dbReference type="PANTHER" id="PTHR43337">
    <property type="entry name" value="XANTHINE/URACIL PERMEASE C887.17-RELATED"/>
    <property type="match status" value="1"/>
</dbReference>
<organism evidence="8 9">
    <name type="scientific">Halalkalibacter nanhaiisediminis</name>
    <dbReference type="NCBI Taxonomy" id="688079"/>
    <lineage>
        <taxon>Bacteria</taxon>
        <taxon>Bacillati</taxon>
        <taxon>Bacillota</taxon>
        <taxon>Bacilli</taxon>
        <taxon>Bacillales</taxon>
        <taxon>Bacillaceae</taxon>
        <taxon>Halalkalibacter</taxon>
    </lineage>
</organism>
<dbReference type="Proteomes" id="UP000315711">
    <property type="component" value="Unassembled WGS sequence"/>
</dbReference>
<comment type="caution">
    <text evidence="8">The sequence shown here is derived from an EMBL/GenBank/DDBJ whole genome shotgun (WGS) entry which is preliminary data.</text>
</comment>
<sequence>MLFFLCIRLAYSSYNGRDKVCEFLPSYRKWLDYEKSRCSLYGGIDEDFLLVKLPMVKYWKLFLGILRISQKVGVNKMDRYFGFKEQGTTYKREAVAGLTTFLSMAYILFVNPLILGDAGMDLGAVFTATALAAAIGTLIMGVVANYPIALAPGMGLNAFFAYSVVLGLGIDWQVALFGVFMSGIIFIFITLFGIRELIINAIPAELKYAAAAGIGLFIAFIGLKNAGIVIPDEATAVSLGHVLEGPTLLAIFGLVITVIFMVRGYKGGIFYGMVATSIAGIATGIIGVPDAIVGSVPSLAPTFGQAFAIDWSSVFTVQLLVVILTFLFVDFFDTAGTLYAVANQAGFVKDNKLPRAGKALLADSSATSIGAILGTSTTTSYIESSSGVAAGGRTGFTSVVTAFLFLIALFFSPLLAVVTAEVTAPALIIVGVLMASSLGLIDWKKFEIAVPAFLTVVTMPLTYSIATGIAIGFIMYPITMLFKGKGKEVHPIMYVLFFVFLAYFIFLSE</sequence>
<evidence type="ECO:0000256" key="4">
    <source>
        <dbReference type="ARBA" id="ARBA00022692"/>
    </source>
</evidence>
<evidence type="ECO:0000256" key="6">
    <source>
        <dbReference type="ARBA" id="ARBA00023136"/>
    </source>
</evidence>
<accession>A0A562QB70</accession>
<name>A0A562QB70_9BACI</name>
<evidence type="ECO:0000256" key="7">
    <source>
        <dbReference type="SAM" id="Phobius"/>
    </source>
</evidence>
<dbReference type="GO" id="GO:0005886">
    <property type="term" value="C:plasma membrane"/>
    <property type="evidence" value="ECO:0007669"/>
    <property type="project" value="TreeGrafter"/>
</dbReference>
<feature type="transmembrane region" description="Helical" evidence="7">
    <location>
        <begin position="308"/>
        <end position="329"/>
    </location>
</feature>
<feature type="transmembrane region" description="Helical" evidence="7">
    <location>
        <begin position="269"/>
        <end position="288"/>
    </location>
</feature>
<feature type="transmembrane region" description="Helical" evidence="7">
    <location>
        <begin position="243"/>
        <end position="262"/>
    </location>
</feature>
<feature type="transmembrane region" description="Helical" evidence="7">
    <location>
        <begin position="174"/>
        <end position="194"/>
    </location>
</feature>
<dbReference type="EMBL" id="VLKZ01000011">
    <property type="protein sequence ID" value="TWI54001.1"/>
    <property type="molecule type" value="Genomic_DNA"/>
</dbReference>
<feature type="transmembrane region" description="Helical" evidence="7">
    <location>
        <begin position="422"/>
        <end position="441"/>
    </location>
</feature>
<keyword evidence="6 7" id="KW-0472">Membrane</keyword>
<comment type="similarity">
    <text evidence="2">Belongs to the nucleobase:cation symporter-2 (NCS2) (TC 2.A.40) family. Azg-like subfamily.</text>
</comment>
<dbReference type="Pfam" id="PF00860">
    <property type="entry name" value="Xan_ur_permease"/>
    <property type="match status" value="1"/>
</dbReference>
<evidence type="ECO:0000313" key="9">
    <source>
        <dbReference type="Proteomes" id="UP000315711"/>
    </source>
</evidence>
<comment type="subcellular location">
    <subcellularLocation>
        <location evidence="1">Membrane</location>
        <topology evidence="1">Multi-pass membrane protein</topology>
    </subcellularLocation>
</comment>
<evidence type="ECO:0000256" key="5">
    <source>
        <dbReference type="ARBA" id="ARBA00022989"/>
    </source>
</evidence>
<dbReference type="GO" id="GO:0005345">
    <property type="term" value="F:purine nucleobase transmembrane transporter activity"/>
    <property type="evidence" value="ECO:0007669"/>
    <property type="project" value="TreeGrafter"/>
</dbReference>
<feature type="transmembrane region" description="Helical" evidence="7">
    <location>
        <begin position="94"/>
        <end position="116"/>
    </location>
</feature>
<protein>
    <submittedName>
        <fullName evidence="8">AGZA family xanthine/uracil permease-like MFS transporter</fullName>
    </submittedName>
</protein>
<feature type="transmembrane region" description="Helical" evidence="7">
    <location>
        <begin position="206"/>
        <end position="223"/>
    </location>
</feature>
<reference evidence="8 9" key="1">
    <citation type="journal article" date="2015" name="Stand. Genomic Sci.">
        <title>Genomic Encyclopedia of Bacterial and Archaeal Type Strains, Phase III: the genomes of soil and plant-associated and newly described type strains.</title>
        <authorList>
            <person name="Whitman W.B."/>
            <person name="Woyke T."/>
            <person name="Klenk H.P."/>
            <person name="Zhou Y."/>
            <person name="Lilburn T.G."/>
            <person name="Beck B.J."/>
            <person name="De Vos P."/>
            <person name="Vandamme P."/>
            <person name="Eisen J.A."/>
            <person name="Garrity G."/>
            <person name="Hugenholtz P."/>
            <person name="Kyrpides N.C."/>
        </authorList>
    </citation>
    <scope>NUCLEOTIDE SEQUENCE [LARGE SCALE GENOMIC DNA]</scope>
    <source>
        <strain evidence="8 9">CGMCC 1.10116</strain>
    </source>
</reference>
<evidence type="ECO:0000256" key="2">
    <source>
        <dbReference type="ARBA" id="ARBA00005697"/>
    </source>
</evidence>
<keyword evidence="9" id="KW-1185">Reference proteome</keyword>
<feature type="transmembrane region" description="Helical" evidence="7">
    <location>
        <begin position="150"/>
        <end position="168"/>
    </location>
</feature>
<keyword evidence="3" id="KW-0813">Transport</keyword>
<dbReference type="InterPro" id="IPR045018">
    <property type="entry name" value="Azg-like"/>
</dbReference>
<evidence type="ECO:0000256" key="1">
    <source>
        <dbReference type="ARBA" id="ARBA00004141"/>
    </source>
</evidence>
<dbReference type="InterPro" id="IPR006043">
    <property type="entry name" value="NCS2"/>
</dbReference>
<feature type="transmembrane region" description="Helical" evidence="7">
    <location>
        <begin position="453"/>
        <end position="479"/>
    </location>
</feature>
<feature type="transmembrane region" description="Helical" evidence="7">
    <location>
        <begin position="395"/>
        <end position="416"/>
    </location>
</feature>
<keyword evidence="5 7" id="KW-1133">Transmembrane helix</keyword>